<reference evidence="1" key="1">
    <citation type="submission" date="2019-11" db="EMBL/GenBank/DDBJ databases">
        <title>Microbial mats filling the niche in hypersaline microbial mats.</title>
        <authorList>
            <person name="Wong H.L."/>
            <person name="Macleod F.I."/>
            <person name="White R.A. III"/>
            <person name="Burns B.P."/>
        </authorList>
    </citation>
    <scope>NUCLEOTIDE SEQUENCE</scope>
    <source>
        <strain evidence="1">Bin_327</strain>
    </source>
</reference>
<dbReference type="PROSITE" id="PS51257">
    <property type="entry name" value="PROKAR_LIPOPROTEIN"/>
    <property type="match status" value="1"/>
</dbReference>
<protein>
    <submittedName>
        <fullName evidence="1">Uncharacterized protein</fullName>
    </submittedName>
</protein>
<evidence type="ECO:0000313" key="1">
    <source>
        <dbReference type="EMBL" id="MBD3363668.1"/>
    </source>
</evidence>
<organism evidence="1 2">
    <name type="scientific">candidate division WOR-3 bacterium</name>
    <dbReference type="NCBI Taxonomy" id="2052148"/>
    <lineage>
        <taxon>Bacteria</taxon>
        <taxon>Bacteria division WOR-3</taxon>
    </lineage>
</organism>
<comment type="caution">
    <text evidence="1">The sequence shown here is derived from an EMBL/GenBank/DDBJ whole genome shotgun (WGS) entry which is preliminary data.</text>
</comment>
<accession>A0A9D5K7E3</accession>
<proteinExistence type="predicted"/>
<name>A0A9D5K7E3_UNCW3</name>
<evidence type="ECO:0000313" key="2">
    <source>
        <dbReference type="Proteomes" id="UP000630660"/>
    </source>
</evidence>
<dbReference type="Proteomes" id="UP000630660">
    <property type="component" value="Unassembled WGS sequence"/>
</dbReference>
<dbReference type="AlphaFoldDB" id="A0A9D5K7E3"/>
<gene>
    <name evidence="1" type="ORF">GF359_00475</name>
</gene>
<sequence length="248" mass="27370">MNVKKVFTLALLGMLFIIGCDLIDQLKKGAYHTASRINSIQAIGSSKEFAFVDIEYIFTGTGVSGQKAVFGRSGSDKRDTMEIAVQSTVYYDTDTLSADTDYTYTLWLLDGTEPEDYDEIPVKTMPIIEIITPADTLTGETVELKWNKLTYEGEDYLTYEVAIYDGSGLDLSNPDLEALLALTDPLEDPQEVTLTESDTEGIHTYSINPPAILQVYVAKVTTKKGIGDKLANKSTAFKPFVWAPLAFQ</sequence>
<dbReference type="EMBL" id="WJKJ01000013">
    <property type="protein sequence ID" value="MBD3363668.1"/>
    <property type="molecule type" value="Genomic_DNA"/>
</dbReference>